<dbReference type="Pfam" id="PF13302">
    <property type="entry name" value="Acetyltransf_3"/>
    <property type="match status" value="1"/>
</dbReference>
<dbReference type="InterPro" id="IPR000182">
    <property type="entry name" value="GNAT_dom"/>
</dbReference>
<keyword evidence="2" id="KW-0012">Acyltransferase</keyword>
<proteinExistence type="predicted"/>
<dbReference type="SUPFAM" id="SSF55729">
    <property type="entry name" value="Acyl-CoA N-acyltransferases (Nat)"/>
    <property type="match status" value="1"/>
</dbReference>
<keyword evidence="3" id="KW-1185">Reference proteome</keyword>
<reference evidence="2 3" key="1">
    <citation type="submission" date="2016-06" db="EMBL/GenBank/DDBJ databases">
        <authorList>
            <person name="Kjaerup R.B."/>
            <person name="Dalgaard T.S."/>
            <person name="Juul-Madsen H.R."/>
        </authorList>
    </citation>
    <scope>NUCLEOTIDE SEQUENCE [LARGE SCALE GENOMIC DNA]</scope>
    <source>
        <strain evidence="2 3">CECT 8886</strain>
    </source>
</reference>
<gene>
    <name evidence="2" type="primary">ydaF_1</name>
    <name evidence="2" type="ORF">MSP8886_00439</name>
</gene>
<dbReference type="STRING" id="1792290.MSP8886_00439"/>
<dbReference type="AlphaFoldDB" id="A0A1A8T2I5"/>
<keyword evidence="2" id="KW-0808">Transferase</keyword>
<evidence type="ECO:0000313" key="2">
    <source>
        <dbReference type="EMBL" id="SBS25945.1"/>
    </source>
</evidence>
<dbReference type="Proteomes" id="UP000092544">
    <property type="component" value="Unassembled WGS sequence"/>
</dbReference>
<accession>A0A1A8T2I5</accession>
<dbReference type="InterPro" id="IPR016181">
    <property type="entry name" value="Acyl_CoA_acyltransferase"/>
</dbReference>
<dbReference type="EC" id="2.3.1.-" evidence="2"/>
<sequence length="200" mass="22804">MKVQQITLTGKIIRLEPMKLEHVEALSLVGLAPELWHLQPAPISSQEEMHLYVAKALNQFQAGEALPFVIVSIADEKIIGTTRYMDISPQNRRLEIGATWLSPSHQRTGANTETKSLLLTYAFESLGVQRIVFKTEVLNEKSRNALLRLGAIEEGTFRKHLIATSGRARDMVYFSILDHEWPQIKERLKMLTDKYLPRPE</sequence>
<dbReference type="EMBL" id="FLOB01000001">
    <property type="protein sequence ID" value="SBS25945.1"/>
    <property type="molecule type" value="Genomic_DNA"/>
</dbReference>
<dbReference type="GO" id="GO:0016747">
    <property type="term" value="F:acyltransferase activity, transferring groups other than amino-acyl groups"/>
    <property type="evidence" value="ECO:0007669"/>
    <property type="project" value="InterPro"/>
</dbReference>
<organism evidence="2 3">
    <name type="scientific">Marinomonas spartinae</name>
    <dbReference type="NCBI Taxonomy" id="1792290"/>
    <lineage>
        <taxon>Bacteria</taxon>
        <taxon>Pseudomonadati</taxon>
        <taxon>Pseudomonadota</taxon>
        <taxon>Gammaproteobacteria</taxon>
        <taxon>Oceanospirillales</taxon>
        <taxon>Oceanospirillaceae</taxon>
        <taxon>Marinomonas</taxon>
    </lineage>
</organism>
<name>A0A1A8T2I5_9GAMM</name>
<dbReference type="RefSeq" id="WP_217491185.1">
    <property type="nucleotide sequence ID" value="NZ_FLOB01000001.1"/>
</dbReference>
<feature type="domain" description="N-acetyltransferase" evidence="1">
    <location>
        <begin position="13"/>
        <end position="179"/>
    </location>
</feature>
<protein>
    <submittedName>
        <fullName evidence="2">Putative ribosomal N-acetyltransferase YdaF</fullName>
        <ecNumber evidence="2">2.3.1.-</ecNumber>
    </submittedName>
</protein>
<dbReference type="PANTHER" id="PTHR43610:SF1">
    <property type="entry name" value="N-ACETYLTRANSFERASE DOMAIN-CONTAINING PROTEIN"/>
    <property type="match status" value="1"/>
</dbReference>
<dbReference type="Gene3D" id="3.40.630.30">
    <property type="match status" value="1"/>
</dbReference>
<evidence type="ECO:0000259" key="1">
    <source>
        <dbReference type="PROSITE" id="PS51186"/>
    </source>
</evidence>
<dbReference type="PANTHER" id="PTHR43610">
    <property type="entry name" value="BLL6696 PROTEIN"/>
    <property type="match status" value="1"/>
</dbReference>
<evidence type="ECO:0000313" key="3">
    <source>
        <dbReference type="Proteomes" id="UP000092544"/>
    </source>
</evidence>
<dbReference type="PROSITE" id="PS51186">
    <property type="entry name" value="GNAT"/>
    <property type="match status" value="1"/>
</dbReference>